<sequence length="61" mass="6569">MNVNNGPVTVGCIQVRGVASSSSMLIGDTESYSLYSYFDTPAESVIIGPFVPLPELEEEEE</sequence>
<protein>
    <submittedName>
        <fullName evidence="1">Spore gernimation protein GerPD</fullName>
    </submittedName>
</protein>
<dbReference type="Proteomes" id="UP000535838">
    <property type="component" value="Unassembled WGS sequence"/>
</dbReference>
<keyword evidence="2" id="KW-1185">Reference proteome</keyword>
<reference evidence="1 2" key="1">
    <citation type="submission" date="2020-08" db="EMBL/GenBank/DDBJ databases">
        <title>Cohnella phylogeny.</title>
        <authorList>
            <person name="Dunlap C."/>
        </authorList>
    </citation>
    <scope>NUCLEOTIDE SEQUENCE [LARGE SCALE GENOMIC DNA]</scope>
    <source>
        <strain evidence="1 2">DSM 25241</strain>
    </source>
</reference>
<organism evidence="1 2">
    <name type="scientific">Cohnella thailandensis</name>
    <dbReference type="NCBI Taxonomy" id="557557"/>
    <lineage>
        <taxon>Bacteria</taxon>
        <taxon>Bacillati</taxon>
        <taxon>Bacillota</taxon>
        <taxon>Bacilli</taxon>
        <taxon>Bacillales</taxon>
        <taxon>Paenibacillaceae</taxon>
        <taxon>Cohnella</taxon>
    </lineage>
</organism>
<evidence type="ECO:0000313" key="1">
    <source>
        <dbReference type="EMBL" id="MBB6635566.1"/>
    </source>
</evidence>
<dbReference type="EMBL" id="JACJVQ010000013">
    <property type="protein sequence ID" value="MBB6635566.1"/>
    <property type="molecule type" value="Genomic_DNA"/>
</dbReference>
<comment type="caution">
    <text evidence="1">The sequence shown here is derived from an EMBL/GenBank/DDBJ whole genome shotgun (WGS) entry which is preliminary data.</text>
</comment>
<proteinExistence type="predicted"/>
<evidence type="ECO:0000313" key="2">
    <source>
        <dbReference type="Proteomes" id="UP000535838"/>
    </source>
</evidence>
<dbReference type="AlphaFoldDB" id="A0A841SY84"/>
<dbReference type="RefSeq" id="WP_185120874.1">
    <property type="nucleotide sequence ID" value="NZ_JACJVQ010000013.1"/>
</dbReference>
<name>A0A841SY84_9BACL</name>
<accession>A0A841SY84</accession>
<gene>
    <name evidence="1" type="ORF">H7B67_15710</name>
</gene>